<keyword evidence="3" id="KW-0949">S-adenosyl-L-methionine</keyword>
<keyword evidence="10" id="KW-1185">Reference proteome</keyword>
<evidence type="ECO:0000259" key="8">
    <source>
        <dbReference type="Pfam" id="PF12850"/>
    </source>
</evidence>
<evidence type="ECO:0000313" key="9">
    <source>
        <dbReference type="EMBL" id="GLR68206.1"/>
    </source>
</evidence>
<keyword evidence="4" id="KW-0479">Metal-binding</keyword>
<proteinExistence type="inferred from homology"/>
<evidence type="ECO:0000256" key="1">
    <source>
        <dbReference type="ARBA" id="ARBA00001966"/>
    </source>
</evidence>
<evidence type="ECO:0000313" key="10">
    <source>
        <dbReference type="Proteomes" id="UP001156641"/>
    </source>
</evidence>
<dbReference type="Pfam" id="PF12850">
    <property type="entry name" value="Metallophos_2"/>
    <property type="match status" value="1"/>
</dbReference>
<feature type="domain" description="Radical SAM core" evidence="7">
    <location>
        <begin position="296"/>
        <end position="437"/>
    </location>
</feature>
<feature type="domain" description="Calcineurin-like phosphoesterase" evidence="8">
    <location>
        <begin position="24"/>
        <end position="205"/>
    </location>
</feature>
<organism evidence="9 10">
    <name type="scientific">Acidocella aquatica</name>
    <dbReference type="NCBI Taxonomy" id="1922313"/>
    <lineage>
        <taxon>Bacteria</taxon>
        <taxon>Pseudomonadati</taxon>
        <taxon>Pseudomonadota</taxon>
        <taxon>Alphaproteobacteria</taxon>
        <taxon>Acetobacterales</taxon>
        <taxon>Acidocellaceae</taxon>
        <taxon>Acidocella</taxon>
    </lineage>
</organism>
<comment type="caution">
    <text evidence="9">The sequence shown here is derived from an EMBL/GenBank/DDBJ whole genome shotgun (WGS) entry which is preliminary data.</text>
</comment>
<comment type="cofactor">
    <cofactor evidence="1">
        <name>[4Fe-4S] cluster</name>
        <dbReference type="ChEBI" id="CHEBI:49883"/>
    </cofactor>
</comment>
<dbReference type="InterPro" id="IPR007197">
    <property type="entry name" value="rSAM"/>
</dbReference>
<dbReference type="InterPro" id="IPR029052">
    <property type="entry name" value="Metallo-depent_PP-like"/>
</dbReference>
<dbReference type="InterPro" id="IPR024654">
    <property type="entry name" value="Calcineurin-like_PHP_lpxH"/>
</dbReference>
<evidence type="ECO:0000256" key="4">
    <source>
        <dbReference type="ARBA" id="ARBA00022723"/>
    </source>
</evidence>
<evidence type="ECO:0008006" key="11">
    <source>
        <dbReference type="Google" id="ProtNLM"/>
    </source>
</evidence>
<name>A0ABQ6ABN6_9PROT</name>
<evidence type="ECO:0000256" key="5">
    <source>
        <dbReference type="ARBA" id="ARBA00023004"/>
    </source>
</evidence>
<dbReference type="InterPro" id="IPR050377">
    <property type="entry name" value="Radical_SAM_PqqE_MftC-like"/>
</dbReference>
<dbReference type="Gene3D" id="3.20.20.70">
    <property type="entry name" value="Aldolase class I"/>
    <property type="match status" value="1"/>
</dbReference>
<comment type="similarity">
    <text evidence="2">Belongs to the metallophosphoesterase superfamily. YfcE family.</text>
</comment>
<accession>A0ABQ6ABN6</accession>
<reference evidence="10" key="1">
    <citation type="journal article" date="2019" name="Int. J. Syst. Evol. Microbiol.">
        <title>The Global Catalogue of Microorganisms (GCM) 10K type strain sequencing project: providing services to taxonomists for standard genome sequencing and annotation.</title>
        <authorList>
            <consortium name="The Broad Institute Genomics Platform"/>
            <consortium name="The Broad Institute Genome Sequencing Center for Infectious Disease"/>
            <person name="Wu L."/>
            <person name="Ma J."/>
        </authorList>
    </citation>
    <scope>NUCLEOTIDE SEQUENCE [LARGE SCALE GENOMIC DNA]</scope>
    <source>
        <strain evidence="10">NBRC 112502</strain>
    </source>
</reference>
<evidence type="ECO:0000256" key="6">
    <source>
        <dbReference type="ARBA" id="ARBA00023014"/>
    </source>
</evidence>
<evidence type="ECO:0000256" key="3">
    <source>
        <dbReference type="ARBA" id="ARBA00022691"/>
    </source>
</evidence>
<dbReference type="InterPro" id="IPR013785">
    <property type="entry name" value="Aldolase_TIM"/>
</dbReference>
<gene>
    <name evidence="9" type="ORF">GCM10010909_28870</name>
</gene>
<dbReference type="SFLD" id="SFLDS00029">
    <property type="entry name" value="Radical_SAM"/>
    <property type="match status" value="1"/>
</dbReference>
<dbReference type="CDD" id="cd01335">
    <property type="entry name" value="Radical_SAM"/>
    <property type="match status" value="1"/>
</dbReference>
<dbReference type="Gene3D" id="3.60.21.10">
    <property type="match status" value="1"/>
</dbReference>
<dbReference type="PANTHER" id="PTHR11228">
    <property type="entry name" value="RADICAL SAM DOMAIN PROTEIN"/>
    <property type="match status" value="1"/>
</dbReference>
<dbReference type="InterPro" id="IPR058240">
    <property type="entry name" value="rSAM_sf"/>
</dbReference>
<dbReference type="Pfam" id="PF04055">
    <property type="entry name" value="Radical_SAM"/>
    <property type="match status" value="1"/>
</dbReference>
<dbReference type="PANTHER" id="PTHR11228:SF7">
    <property type="entry name" value="PQQA PEPTIDE CYCLASE"/>
    <property type="match status" value="1"/>
</dbReference>
<keyword evidence="5" id="KW-0408">Iron</keyword>
<dbReference type="SUPFAM" id="SSF56300">
    <property type="entry name" value="Metallo-dependent phosphatases"/>
    <property type="match status" value="1"/>
</dbReference>
<dbReference type="CDD" id="cd00838">
    <property type="entry name" value="MPP_superfamily"/>
    <property type="match status" value="1"/>
</dbReference>
<protein>
    <recommendedName>
        <fullName evidence="11">Radical SAM protein</fullName>
    </recommendedName>
</protein>
<dbReference type="Proteomes" id="UP001156641">
    <property type="component" value="Unassembled WGS sequence"/>
</dbReference>
<sequence>MFDAVPNPVLIAGSPVLIFGGSYSNLQATRALFEAARRHRIPFSRVICTGDAVAYGADPQACVDLLCDNGIATVMGNCEEQLAADAADCGCGFAPGSACDLLSLAWFSHARARLNDEAKHWMAQLPRRIDLVIGDKRLAVVHGAPSRINRFIFASDPDDVFNEEIALTGCDGVIAGHCGLGFTRQIGGKLWHNAGAIGMPANDGTPRGWYSILTPAGNGFSLTTHPLSYDFKAAATAMRRAKLPEDYAAALETGIWPSLDILPLAERAMTATPQPAPPPAPDAVVALERLETLCFNTGTLCNLACAGCYIESSPRNDRLAYFSLAEFNRLLDEAGAIKSLREIGFTGGEPFMNPDILAMIEGALQRGYRTLVLTNAMLPMQHHFRALETLHANHGAQLAVRVSLDHFTAAGHEALRGPRSWQPALAGLCALFAAGFTPSIAARFDPALEDEATTRAGFAGLFAQMIFDIDAFNPDHLVLFAEMDKPVTVSGVSEAAWRALHPRGADAMCRTSRMAVQRKGADQASIVACTLLPYEHRFELGNTLAEAGRSVSLDHPHCAQFCVFGSSSCMSAR</sequence>
<evidence type="ECO:0000256" key="2">
    <source>
        <dbReference type="ARBA" id="ARBA00008950"/>
    </source>
</evidence>
<dbReference type="RefSeq" id="WP_284259048.1">
    <property type="nucleotide sequence ID" value="NZ_BSOS01000080.1"/>
</dbReference>
<keyword evidence="6" id="KW-0411">Iron-sulfur</keyword>
<evidence type="ECO:0000259" key="7">
    <source>
        <dbReference type="Pfam" id="PF04055"/>
    </source>
</evidence>
<dbReference type="SUPFAM" id="SSF102114">
    <property type="entry name" value="Radical SAM enzymes"/>
    <property type="match status" value="1"/>
</dbReference>
<dbReference type="EMBL" id="BSOS01000080">
    <property type="protein sequence ID" value="GLR68206.1"/>
    <property type="molecule type" value="Genomic_DNA"/>
</dbReference>
<dbReference type="SFLD" id="SFLDG01067">
    <property type="entry name" value="SPASM/twitch_domain_containing"/>
    <property type="match status" value="1"/>
</dbReference>